<protein>
    <submittedName>
        <fullName evidence="3">NADH-quinone oxidoreductase subunit C</fullName>
    </submittedName>
</protein>
<dbReference type="InterPro" id="IPR037232">
    <property type="entry name" value="NADH_quin_OxRdtase_su_C/D-like"/>
</dbReference>
<dbReference type="OrthoDB" id="9803286at2"/>
<evidence type="ECO:0000313" key="3">
    <source>
        <dbReference type="EMBL" id="TWP29480.1"/>
    </source>
</evidence>
<dbReference type="PANTHER" id="PTHR10884:SF14">
    <property type="entry name" value="NADH DEHYDROGENASE [UBIQUINONE] IRON-SULFUR PROTEIN 3, MITOCHONDRIAL"/>
    <property type="match status" value="1"/>
</dbReference>
<comment type="similarity">
    <text evidence="1">Belongs to the complex I 30 kDa subunit family.</text>
</comment>
<keyword evidence="4" id="KW-1185">Reference proteome</keyword>
<dbReference type="RefSeq" id="WP_146291875.1">
    <property type="nucleotide sequence ID" value="NZ_SELH01000014.1"/>
</dbReference>
<name>A0A563DH38_9FLAO</name>
<dbReference type="EMBL" id="SELH01000014">
    <property type="protein sequence ID" value="TWP29480.1"/>
    <property type="molecule type" value="Genomic_DNA"/>
</dbReference>
<dbReference type="SUPFAM" id="SSF143243">
    <property type="entry name" value="Nqo5-like"/>
    <property type="match status" value="1"/>
</dbReference>
<dbReference type="Pfam" id="PF00329">
    <property type="entry name" value="Complex1_30kDa"/>
    <property type="match status" value="1"/>
</dbReference>
<evidence type="ECO:0000313" key="4">
    <source>
        <dbReference type="Proteomes" id="UP000319499"/>
    </source>
</evidence>
<sequence length="164" mass="19337">MDNQYVLDLISNKFEDSILRAYEPDGILTLEIKKEILLPLVQWMKEDSIKIDFLTDICGIHYPNNHGTELGVIYHLHSLIHNFRIRLKIFFSIQNPEVDSLTPLYSSANWQERETFDFYGIKFIGHPNLVRILNCDDMDYHPLLKQYELEDATRTDKNDAMFGR</sequence>
<dbReference type="AlphaFoldDB" id="A0A563DH38"/>
<comment type="caution">
    <text evidence="3">The sequence shown here is derived from an EMBL/GenBank/DDBJ whole genome shotgun (WGS) entry which is preliminary data.</text>
</comment>
<gene>
    <name evidence="3" type="ORF">ETU09_03260</name>
</gene>
<organism evidence="3 4">
    <name type="scientific">Apibacter muscae</name>
    <dbReference type="NCBI Taxonomy" id="2509004"/>
    <lineage>
        <taxon>Bacteria</taxon>
        <taxon>Pseudomonadati</taxon>
        <taxon>Bacteroidota</taxon>
        <taxon>Flavobacteriia</taxon>
        <taxon>Flavobacteriales</taxon>
        <taxon>Weeksellaceae</taxon>
        <taxon>Apibacter</taxon>
    </lineage>
</organism>
<dbReference type="PANTHER" id="PTHR10884">
    <property type="entry name" value="NADH DEHYDROGENASE UBIQUINONE IRON-SULFUR PROTEIN 3"/>
    <property type="match status" value="1"/>
</dbReference>
<dbReference type="Proteomes" id="UP000319499">
    <property type="component" value="Unassembled WGS sequence"/>
</dbReference>
<reference evidence="3 4" key="1">
    <citation type="submission" date="2019-02" db="EMBL/GenBank/DDBJ databases">
        <title>Apibacter muscae sp. nov.: a novel member of the house fly microbiota.</title>
        <authorList>
            <person name="Park R."/>
        </authorList>
    </citation>
    <scope>NUCLEOTIDE SEQUENCE [LARGE SCALE GENOMIC DNA]</scope>
    <source>
        <strain evidence="3 4">AL1</strain>
    </source>
</reference>
<accession>A0A563DH38</accession>
<dbReference type="InterPro" id="IPR001268">
    <property type="entry name" value="NADH_UbQ_OxRdtase_30kDa_su"/>
</dbReference>
<evidence type="ECO:0000256" key="1">
    <source>
        <dbReference type="ARBA" id="ARBA00007569"/>
    </source>
</evidence>
<evidence type="ECO:0000259" key="2">
    <source>
        <dbReference type="Pfam" id="PF00329"/>
    </source>
</evidence>
<dbReference type="Gene3D" id="3.30.460.80">
    <property type="entry name" value="NADH:ubiquinone oxidoreductase, 30kDa subunit"/>
    <property type="match status" value="1"/>
</dbReference>
<proteinExistence type="inferred from homology"/>
<dbReference type="GO" id="GO:0008137">
    <property type="term" value="F:NADH dehydrogenase (ubiquinone) activity"/>
    <property type="evidence" value="ECO:0007669"/>
    <property type="project" value="InterPro"/>
</dbReference>
<feature type="domain" description="NADH:ubiquinone oxidoreductase 30kDa subunit" evidence="2">
    <location>
        <begin position="31"/>
        <end position="151"/>
    </location>
</feature>